<keyword evidence="4" id="KW-1185">Reference proteome</keyword>
<dbReference type="EMBL" id="CP050804">
    <property type="protein sequence ID" value="QJC21985.1"/>
    <property type="molecule type" value="Genomic_DNA"/>
</dbReference>
<evidence type="ECO:0000313" key="3">
    <source>
        <dbReference type="EMBL" id="QJC21985.1"/>
    </source>
</evidence>
<reference evidence="3 4" key="1">
    <citation type="submission" date="2020-03" db="EMBL/GenBank/DDBJ databases">
        <title>Complete genome of Arcanobacterium buesumensis sp. nov. strain 2701.</title>
        <authorList>
            <person name="Borowiak M."/>
            <person name="Alssahen M."/>
            <person name="Laemmler C."/>
            <person name="Malorny B."/>
            <person name="Hassan A."/>
            <person name="Prenger-Berninghoff E."/>
            <person name="Ploetz M."/>
            <person name="Abdulmawjood A."/>
        </authorList>
    </citation>
    <scope>NUCLEOTIDE SEQUENCE [LARGE SCALE GENOMIC DNA]</scope>
    <source>
        <strain evidence="3 4">2701</strain>
    </source>
</reference>
<organism evidence="3 4">
    <name type="scientific">Arcanobacterium buesumense</name>
    <dbReference type="NCBI Taxonomy" id="2722751"/>
    <lineage>
        <taxon>Bacteria</taxon>
        <taxon>Bacillati</taxon>
        <taxon>Actinomycetota</taxon>
        <taxon>Actinomycetes</taxon>
        <taxon>Actinomycetales</taxon>
        <taxon>Actinomycetaceae</taxon>
        <taxon>Arcanobacterium</taxon>
    </lineage>
</organism>
<dbReference type="AlphaFoldDB" id="A0A6H2ELN4"/>
<dbReference type="NCBIfam" id="NF033550">
    <property type="entry name" value="transpos_ISL3"/>
    <property type="match status" value="1"/>
</dbReference>
<dbReference type="KEGG" id="arca:HC352_05360"/>
<dbReference type="InterPro" id="IPR032877">
    <property type="entry name" value="Transposase_HTH"/>
</dbReference>
<evidence type="ECO:0000259" key="1">
    <source>
        <dbReference type="Pfam" id="PF01610"/>
    </source>
</evidence>
<feature type="domain" description="Transposase IS204/IS1001/IS1096/IS1165 helix-turn-helix" evidence="2">
    <location>
        <begin position="108"/>
        <end position="153"/>
    </location>
</feature>
<accession>A0A6H2ELN4</accession>
<dbReference type="Pfam" id="PF01610">
    <property type="entry name" value="DDE_Tnp_ISL3"/>
    <property type="match status" value="1"/>
</dbReference>
<evidence type="ECO:0000259" key="2">
    <source>
        <dbReference type="Pfam" id="PF13542"/>
    </source>
</evidence>
<dbReference type="Pfam" id="PF13542">
    <property type="entry name" value="HTH_Tnp_ISL3"/>
    <property type="match status" value="1"/>
</dbReference>
<evidence type="ECO:0000313" key="4">
    <source>
        <dbReference type="Proteomes" id="UP000502298"/>
    </source>
</evidence>
<dbReference type="PANTHER" id="PTHR33498:SF1">
    <property type="entry name" value="TRANSPOSASE FOR INSERTION SEQUENCE ELEMENT IS1557"/>
    <property type="match status" value="1"/>
</dbReference>
<gene>
    <name evidence="3" type="ORF">HC352_05360</name>
</gene>
<dbReference type="Proteomes" id="UP000502298">
    <property type="component" value="Chromosome"/>
</dbReference>
<protein>
    <submittedName>
        <fullName evidence="3">ISL3 family transposase</fullName>
    </submittedName>
</protein>
<name>A0A6H2ELN4_9ACTO</name>
<dbReference type="InterPro" id="IPR002560">
    <property type="entry name" value="Transposase_DDE"/>
</dbReference>
<dbReference type="RefSeq" id="WP_168917919.1">
    <property type="nucleotide sequence ID" value="NZ_CP050804.1"/>
</dbReference>
<feature type="domain" description="Transposase IS204/IS1001/IS1096/IS1165 DDE" evidence="1">
    <location>
        <begin position="171"/>
        <end position="418"/>
    </location>
</feature>
<dbReference type="PANTHER" id="PTHR33498">
    <property type="entry name" value="TRANSPOSASE FOR INSERTION SEQUENCE ELEMENT IS1557"/>
    <property type="match status" value="1"/>
</dbReference>
<sequence>MNQKLERTFTAYDPTVILARLVSLKDIRVLAYHRHGSQQEIEIEQVLKRPTCPRCESLARVKERPRVRYIDLPVYGRSMSLLWRKHRLYCPNVACDVGSWTSQDKRIAAQRCQMTTRASKWATRQVGVGRTISEVAAELGCSWHTVNDAVTMYGQVLLQADRKRLNKTHAIGLDETSFVRIQGHRTSYVTTVCDVEHHQIIDIIPSCNYIDVARYLKDQPNAWKARIRYATLDMSPTYRAVYNVVLPQATQIADHFHVITLANRVLDTVRRRVQNQTLGHRGHKKDPLYKIRRLLTYGSEKLLPAMVQRLESMLVLGDPHAEVAIAYRIKERLREFYQQTDLGVATTMLAELIQTCLDVAMPPEIQQLGRTLQRWQLQILAYHQTHLSNSITEALNNLIKRIKRIGFGFTNFNNYRIRALLYAGKPNWRLLHNIFV</sequence>
<dbReference type="InterPro" id="IPR047951">
    <property type="entry name" value="Transpos_ISL3"/>
</dbReference>
<proteinExistence type="predicted"/>